<dbReference type="InterPro" id="IPR018745">
    <property type="entry name" value="MpsC"/>
</dbReference>
<organism evidence="2 3">
    <name type="scientific">Solibacillus merdavium</name>
    <dbReference type="NCBI Taxonomy" id="2762218"/>
    <lineage>
        <taxon>Bacteria</taxon>
        <taxon>Bacillati</taxon>
        <taxon>Bacillota</taxon>
        <taxon>Bacilli</taxon>
        <taxon>Bacillales</taxon>
        <taxon>Caryophanaceae</taxon>
        <taxon>Solibacillus</taxon>
    </lineage>
</organism>
<evidence type="ECO:0000313" key="3">
    <source>
        <dbReference type="Proteomes" id="UP000600565"/>
    </source>
</evidence>
<proteinExistence type="predicted"/>
<gene>
    <name evidence="2" type="ORF">H9632_17680</name>
</gene>
<accession>A0ABR8XSH3</accession>
<feature type="domain" description="Na+-translocating membrane potential-generating system MpsC" evidence="1">
    <location>
        <begin position="4"/>
        <end position="113"/>
    </location>
</feature>
<evidence type="ECO:0000259" key="1">
    <source>
        <dbReference type="Pfam" id="PF10057"/>
    </source>
</evidence>
<dbReference type="Proteomes" id="UP000600565">
    <property type="component" value="Unassembled WGS sequence"/>
</dbReference>
<keyword evidence="3" id="KW-1185">Reference proteome</keyword>
<dbReference type="RefSeq" id="WP_191705379.1">
    <property type="nucleotide sequence ID" value="NZ_JACSPW010000026.1"/>
</dbReference>
<name>A0ABR8XSH3_9BACL</name>
<comment type="caution">
    <text evidence="2">The sequence shown here is derived from an EMBL/GenBank/DDBJ whole genome shotgun (WGS) entry which is preliminary data.</text>
</comment>
<protein>
    <submittedName>
        <fullName evidence="2">DUF2294 domain-containing protein</fullName>
    </submittedName>
</protein>
<sequence length="120" mass="13156">MDKTKGALEAEISKVLTNWEKSYLGRGSVSVKSDILRDMVVVVLGGVLTPAEYAVCQNKEGLLSVKKMRNSLVESGVEEIKEAILTITGIEVVSFYSDLSTITGERIMVFKLSEDLQSKL</sequence>
<evidence type="ECO:0000313" key="2">
    <source>
        <dbReference type="EMBL" id="MBD8034894.1"/>
    </source>
</evidence>
<dbReference type="EMBL" id="JACSPW010000026">
    <property type="protein sequence ID" value="MBD8034894.1"/>
    <property type="molecule type" value="Genomic_DNA"/>
</dbReference>
<reference evidence="2 3" key="1">
    <citation type="submission" date="2020-08" db="EMBL/GenBank/DDBJ databases">
        <title>A Genomic Blueprint of the Chicken Gut Microbiome.</title>
        <authorList>
            <person name="Gilroy R."/>
            <person name="Ravi A."/>
            <person name="Getino M."/>
            <person name="Pursley I."/>
            <person name="Horton D.L."/>
            <person name="Alikhan N.-F."/>
            <person name="Baker D."/>
            <person name="Gharbi K."/>
            <person name="Hall N."/>
            <person name="Watson M."/>
            <person name="Adriaenssens E.M."/>
            <person name="Foster-Nyarko E."/>
            <person name="Jarju S."/>
            <person name="Secka A."/>
            <person name="Antonio M."/>
            <person name="Oren A."/>
            <person name="Chaudhuri R."/>
            <person name="La Ragione R.M."/>
            <person name="Hildebrand F."/>
            <person name="Pallen M.J."/>
        </authorList>
    </citation>
    <scope>NUCLEOTIDE SEQUENCE [LARGE SCALE GENOMIC DNA]</scope>
    <source>
        <strain evidence="2 3">Sa1YVA6</strain>
    </source>
</reference>
<dbReference type="Pfam" id="PF10057">
    <property type="entry name" value="MpsC"/>
    <property type="match status" value="1"/>
</dbReference>